<organism evidence="3 4">
    <name type="scientific">Streptomyces katsurahamanus</name>
    <dbReference type="NCBI Taxonomy" id="2577098"/>
    <lineage>
        <taxon>Bacteria</taxon>
        <taxon>Bacillati</taxon>
        <taxon>Actinomycetota</taxon>
        <taxon>Actinomycetes</taxon>
        <taxon>Kitasatosporales</taxon>
        <taxon>Streptomycetaceae</taxon>
        <taxon>Streptomyces</taxon>
    </lineage>
</organism>
<evidence type="ECO:0000259" key="2">
    <source>
        <dbReference type="Pfam" id="PF13401"/>
    </source>
</evidence>
<dbReference type="Gene3D" id="3.40.50.300">
    <property type="entry name" value="P-loop containing nucleotide triphosphate hydrolases"/>
    <property type="match status" value="1"/>
</dbReference>
<protein>
    <submittedName>
        <fullName evidence="3">ATP-binding protein</fullName>
    </submittedName>
</protein>
<keyword evidence="3" id="KW-0067">ATP-binding</keyword>
<dbReference type="GO" id="GO:0005524">
    <property type="term" value="F:ATP binding"/>
    <property type="evidence" value="ECO:0007669"/>
    <property type="project" value="UniProtKB-KW"/>
</dbReference>
<feature type="region of interest" description="Disordered" evidence="1">
    <location>
        <begin position="1"/>
        <end position="29"/>
    </location>
</feature>
<dbReference type="InterPro" id="IPR049945">
    <property type="entry name" value="AAA_22"/>
</dbReference>
<evidence type="ECO:0000313" key="4">
    <source>
        <dbReference type="Proteomes" id="UP000460558"/>
    </source>
</evidence>
<sequence length="305" mass="31873">MGPGHSPRHQGREALPDRRGGPARGRLGSGAVLSQAADADAARGGTDAASPLAPLPYPVDPWLHFLPVPELRALATEGVADTACAVAAAFAERAVVCVNGASGVGKTFAVRAVLAAHPPGRACLLRLRSRPDPADLRCAFQVALGCPQTPGGGTGTADELILAALSARPRIVVADEAHQLSPAALEYLRSLYDAAGGVCMVLIAGQDGEPVLRGTRMLASRCTAWTHIDALAPAQLPGAVRALHPLWHAAPDGLLRRTDARSAHGRLRAWAALTHHAHRMLRTRGVLPVEELVEHLTPRLGPVPR</sequence>
<keyword evidence="4" id="KW-1185">Reference proteome</keyword>
<dbReference type="InterPro" id="IPR027417">
    <property type="entry name" value="P-loop_NTPase"/>
</dbReference>
<dbReference type="SUPFAM" id="SSF52540">
    <property type="entry name" value="P-loop containing nucleoside triphosphate hydrolases"/>
    <property type="match status" value="1"/>
</dbReference>
<dbReference type="EMBL" id="VDEQ01000024">
    <property type="protein sequence ID" value="MQS34579.1"/>
    <property type="molecule type" value="Genomic_DNA"/>
</dbReference>
<feature type="domain" description="ORC1/DEAH AAA+ ATPase" evidence="2">
    <location>
        <begin position="93"/>
        <end position="206"/>
    </location>
</feature>
<dbReference type="InterPro" id="IPR052026">
    <property type="entry name" value="ExeA_AAA_ATPase_DNA-bind"/>
</dbReference>
<comment type="caution">
    <text evidence="3">The sequence shown here is derived from an EMBL/GenBank/DDBJ whole genome shotgun (WGS) entry which is preliminary data.</text>
</comment>
<dbReference type="PANTHER" id="PTHR35894">
    <property type="entry name" value="GENERAL SECRETION PATHWAY PROTEIN A-RELATED"/>
    <property type="match status" value="1"/>
</dbReference>
<accession>A0ABW9NNG9</accession>
<dbReference type="Pfam" id="PF13401">
    <property type="entry name" value="AAA_22"/>
    <property type="match status" value="1"/>
</dbReference>
<evidence type="ECO:0000313" key="3">
    <source>
        <dbReference type="EMBL" id="MQS34579.1"/>
    </source>
</evidence>
<proteinExistence type="predicted"/>
<dbReference type="Proteomes" id="UP000460558">
    <property type="component" value="Unassembled WGS sequence"/>
</dbReference>
<gene>
    <name evidence="3" type="ORF">FFZ77_02755</name>
</gene>
<reference evidence="3 4" key="1">
    <citation type="submission" date="2019-06" db="EMBL/GenBank/DDBJ databases">
        <title>Comparative genomics and metabolomics analyses of clavulanic acid producing Streptomyces species provides insight into specialized metabolism and evolution of beta-lactam biosynthetic gene clusters.</title>
        <authorList>
            <person name="Moore M.A."/>
            <person name="Cruz-Morales P."/>
            <person name="Barona Gomez F."/>
            <person name="Kapil T."/>
        </authorList>
    </citation>
    <scope>NUCLEOTIDE SEQUENCE [LARGE SCALE GENOMIC DNA]</scope>
    <source>
        <strain evidence="3 4">T-272</strain>
    </source>
</reference>
<dbReference type="PANTHER" id="PTHR35894:SF5">
    <property type="entry name" value="MU-LIKE PROPHAGE FLUMU DNA TRANSPOSITION PROTEIN B"/>
    <property type="match status" value="1"/>
</dbReference>
<feature type="compositionally biased region" description="Basic and acidic residues" evidence="1">
    <location>
        <begin position="10"/>
        <end position="20"/>
    </location>
</feature>
<evidence type="ECO:0000256" key="1">
    <source>
        <dbReference type="SAM" id="MobiDB-lite"/>
    </source>
</evidence>
<name>A0ABW9NNG9_9ACTN</name>
<keyword evidence="3" id="KW-0547">Nucleotide-binding</keyword>